<dbReference type="InterPro" id="IPR018214">
    <property type="entry name" value="GluRdtase_CS"/>
</dbReference>
<dbReference type="InterPro" id="IPR015895">
    <property type="entry name" value="4pyrrol_synth_GluRdtase_N"/>
</dbReference>
<feature type="domain" description="Quinate/shikimate 5-dehydrogenase/glutamyl-tRNA reductase" evidence="11">
    <location>
        <begin position="279"/>
        <end position="419"/>
    </location>
</feature>
<evidence type="ECO:0000256" key="7">
    <source>
        <dbReference type="ARBA" id="ARBA00047464"/>
    </source>
</evidence>
<feature type="region of interest" description="Disordered" evidence="9">
    <location>
        <begin position="1"/>
        <end position="78"/>
    </location>
</feature>
<keyword evidence="4 8" id="KW-0521">NADP</keyword>
<dbReference type="PANTHER" id="PTHR43120">
    <property type="entry name" value="GLUTAMYL-TRNA REDUCTASE 1, CHLOROPLASTIC"/>
    <property type="match status" value="1"/>
</dbReference>
<dbReference type="PANTHER" id="PTHR43120:SF1">
    <property type="entry name" value="GLUTAMYL-TRNA REDUCTASE 1, CHLOROPLASTIC"/>
    <property type="match status" value="1"/>
</dbReference>
<sequence length="544" mass="59360">MMASSACATSRSAAATARARVDATKPRANQTHGNVMHRHARSMRARTRAVVDNDTETNDKPASRKASAPRPDTTLRPAGVSDAVVDSSKALEALARLGGNPYESERKSSILTVGLSIHDCPVEIREKMAVPAEAWNEAVAELTALPHIEEAGILSTCNRMEVYVVALSYERGLREVEEWMVKHSGVDIDRLRENLFVLKDRESTAHLLRVSGGLDSVVMGEGQILAQVKTVFQMGEGVPAFGRHLTGLFKAAITAGKRVRSETSIASGAVSVSSAAAELVQMKLPAQSFEGVKVLIVGAGTMSKLLVKHLASKRCTEMTIVNRTRPRAEALAEEFPEVNMRIELMDQFLSLAGEHDVIFTASSAVEPIISKKDLASMSQCGELVGGKRRLVDIAVPRNVDADCGEDAHTLVYNVDDLKELAEINKGKREAAAKEAESLLLEEQRNFEAWRDSLETVPTIKRLRQKAENIRAAELDKALTKIGDGMTNKQKKAVEELSRGIINKLLHGPMAALRSDGSDPMEVTMTLVNMHALERMFDLRNVKED</sequence>
<comment type="similarity">
    <text evidence="2 8">Belongs to the glutamyl-tRNA reductase family.</text>
</comment>
<feature type="compositionally biased region" description="Low complexity" evidence="9">
    <location>
        <begin position="1"/>
        <end position="18"/>
    </location>
</feature>
<evidence type="ECO:0000256" key="9">
    <source>
        <dbReference type="SAM" id="MobiDB-lite"/>
    </source>
</evidence>
<evidence type="ECO:0000259" key="12">
    <source>
        <dbReference type="Pfam" id="PF05201"/>
    </source>
</evidence>
<dbReference type="GO" id="GO:0006782">
    <property type="term" value="P:protoporphyrinogen IX biosynthetic process"/>
    <property type="evidence" value="ECO:0007669"/>
    <property type="project" value="UniProtKB-UniPathway"/>
</dbReference>
<gene>
    <name evidence="13" type="ORF">OMED0929_LOCUS3787</name>
</gene>
<keyword evidence="5 8" id="KW-0560">Oxidoreductase</keyword>
<dbReference type="EC" id="1.2.1.70" evidence="3 8"/>
<dbReference type="NCBIfam" id="TIGR01035">
    <property type="entry name" value="hemA"/>
    <property type="match status" value="1"/>
</dbReference>
<dbReference type="SUPFAM" id="SSF69742">
    <property type="entry name" value="Glutamyl tRNA-reductase catalytic, N-terminal domain"/>
    <property type="match status" value="1"/>
</dbReference>
<evidence type="ECO:0000313" key="13">
    <source>
        <dbReference type="EMBL" id="CAD8582310.1"/>
    </source>
</evidence>
<dbReference type="InterPro" id="IPR036291">
    <property type="entry name" value="NAD(P)-bd_dom_sf"/>
</dbReference>
<feature type="domain" description="Glutamyl-tRNA reductase N-terminal" evidence="12">
    <location>
        <begin position="113"/>
        <end position="263"/>
    </location>
</feature>
<reference evidence="13" key="1">
    <citation type="submission" date="2021-01" db="EMBL/GenBank/DDBJ databases">
        <authorList>
            <person name="Corre E."/>
            <person name="Pelletier E."/>
            <person name="Niang G."/>
            <person name="Scheremetjew M."/>
            <person name="Finn R."/>
            <person name="Kale V."/>
            <person name="Holt S."/>
            <person name="Cochrane G."/>
            <person name="Meng A."/>
            <person name="Brown T."/>
            <person name="Cohen L."/>
        </authorList>
    </citation>
    <scope>NUCLEOTIDE SEQUENCE</scope>
    <source>
        <strain evidence="13">Clade-D-RCC2572</strain>
    </source>
</reference>
<comment type="catalytic activity">
    <reaction evidence="7 8">
        <text>(S)-4-amino-5-oxopentanoate + tRNA(Glu) + NADP(+) = L-glutamyl-tRNA(Glu) + NADPH + H(+)</text>
        <dbReference type="Rhea" id="RHEA:12344"/>
        <dbReference type="Rhea" id="RHEA-COMP:9663"/>
        <dbReference type="Rhea" id="RHEA-COMP:9680"/>
        <dbReference type="ChEBI" id="CHEBI:15378"/>
        <dbReference type="ChEBI" id="CHEBI:57501"/>
        <dbReference type="ChEBI" id="CHEBI:57783"/>
        <dbReference type="ChEBI" id="CHEBI:58349"/>
        <dbReference type="ChEBI" id="CHEBI:78442"/>
        <dbReference type="ChEBI" id="CHEBI:78520"/>
        <dbReference type="EC" id="1.2.1.70"/>
    </reaction>
</comment>
<proteinExistence type="inferred from homology"/>
<name>A0A6U0C774_9CHLO</name>
<dbReference type="EMBL" id="HBEW01004543">
    <property type="protein sequence ID" value="CAD8582310.1"/>
    <property type="molecule type" value="Transcribed_RNA"/>
</dbReference>
<dbReference type="Gene3D" id="3.30.460.30">
    <property type="entry name" value="Glutamyl-tRNA reductase, N-terminal domain"/>
    <property type="match status" value="1"/>
</dbReference>
<evidence type="ECO:0000256" key="6">
    <source>
        <dbReference type="ARBA" id="ARBA00023244"/>
    </source>
</evidence>
<dbReference type="AlphaFoldDB" id="A0A6U0C774"/>
<dbReference type="FunFam" id="3.30.460.30:FF:000001">
    <property type="entry name" value="Glutamyl-tRNA reductase"/>
    <property type="match status" value="1"/>
</dbReference>
<evidence type="ECO:0000256" key="4">
    <source>
        <dbReference type="ARBA" id="ARBA00022857"/>
    </source>
</evidence>
<dbReference type="Pfam" id="PF05201">
    <property type="entry name" value="GlutR_N"/>
    <property type="match status" value="1"/>
</dbReference>
<evidence type="ECO:0000256" key="2">
    <source>
        <dbReference type="ARBA" id="ARBA00005916"/>
    </source>
</evidence>
<comment type="pathway">
    <text evidence="1 8">Porphyrin-containing compound metabolism; protoporphyrin-IX biosynthesis; 5-aminolevulinate from L-glutamyl-tRNA(Glu): step 1/2.</text>
</comment>
<dbReference type="GO" id="GO:0050661">
    <property type="term" value="F:NADP binding"/>
    <property type="evidence" value="ECO:0007669"/>
    <property type="project" value="InterPro"/>
</dbReference>
<dbReference type="InterPro" id="IPR006151">
    <property type="entry name" value="Shikm_DH/Glu-tRNA_Rdtase"/>
</dbReference>
<evidence type="ECO:0000256" key="3">
    <source>
        <dbReference type="ARBA" id="ARBA00012970"/>
    </source>
</evidence>
<evidence type="ECO:0000256" key="1">
    <source>
        <dbReference type="ARBA" id="ARBA00005059"/>
    </source>
</evidence>
<dbReference type="PROSITE" id="PS00747">
    <property type="entry name" value="GLUTR"/>
    <property type="match status" value="1"/>
</dbReference>
<dbReference type="InterPro" id="IPR000343">
    <property type="entry name" value="4pyrrol_synth_GluRdtase"/>
</dbReference>
<accession>A0A6U0C774</accession>
<feature type="domain" description="Tetrapyrrole biosynthesis glutamyl-tRNA reductase dimerisation" evidence="10">
    <location>
        <begin position="434"/>
        <end position="538"/>
    </location>
</feature>
<evidence type="ECO:0000256" key="5">
    <source>
        <dbReference type="ARBA" id="ARBA00023002"/>
    </source>
</evidence>
<dbReference type="GO" id="GO:0008883">
    <property type="term" value="F:glutamyl-tRNA reductase activity"/>
    <property type="evidence" value="ECO:0007669"/>
    <property type="project" value="UniProtKB-EC"/>
</dbReference>
<dbReference type="InterPro" id="IPR036343">
    <property type="entry name" value="GluRdtase_N_sf"/>
</dbReference>
<protein>
    <recommendedName>
        <fullName evidence="3 8">Glutamyl-tRNA reductase</fullName>
        <ecNumber evidence="3 8">1.2.1.70</ecNumber>
    </recommendedName>
</protein>
<dbReference type="HAMAP" id="MF_00087">
    <property type="entry name" value="Glu_tRNA_reductase"/>
    <property type="match status" value="1"/>
</dbReference>
<dbReference type="UniPathway" id="UPA00251">
    <property type="reaction ID" value="UER00316"/>
</dbReference>
<dbReference type="Pfam" id="PF00745">
    <property type="entry name" value="GlutR_dimer"/>
    <property type="match status" value="1"/>
</dbReference>
<dbReference type="FunFam" id="3.40.50.720:FF:000031">
    <property type="entry name" value="Glutamyl-tRNA reductase"/>
    <property type="match status" value="1"/>
</dbReference>
<dbReference type="Pfam" id="PF01488">
    <property type="entry name" value="Shikimate_DH"/>
    <property type="match status" value="1"/>
</dbReference>
<organism evidence="13">
    <name type="scientific">Ostreococcus mediterraneus</name>
    <dbReference type="NCBI Taxonomy" id="1486918"/>
    <lineage>
        <taxon>Eukaryota</taxon>
        <taxon>Viridiplantae</taxon>
        <taxon>Chlorophyta</taxon>
        <taxon>Mamiellophyceae</taxon>
        <taxon>Mamiellales</taxon>
        <taxon>Bathycoccaceae</taxon>
        <taxon>Ostreococcus</taxon>
    </lineage>
</organism>
<dbReference type="Gene3D" id="3.40.50.720">
    <property type="entry name" value="NAD(P)-binding Rossmann-like Domain"/>
    <property type="match status" value="1"/>
</dbReference>
<evidence type="ECO:0000259" key="10">
    <source>
        <dbReference type="Pfam" id="PF00745"/>
    </source>
</evidence>
<dbReference type="SUPFAM" id="SSF51735">
    <property type="entry name" value="NAD(P)-binding Rossmann-fold domains"/>
    <property type="match status" value="1"/>
</dbReference>
<dbReference type="CDD" id="cd05213">
    <property type="entry name" value="NAD_bind_Glutamyl_tRNA_reduct"/>
    <property type="match status" value="1"/>
</dbReference>
<feature type="compositionally biased region" description="Basic residues" evidence="9">
    <location>
        <begin position="35"/>
        <end position="47"/>
    </location>
</feature>
<dbReference type="InterPro" id="IPR015896">
    <property type="entry name" value="4pyrrol_synth_GluRdtase_dimer"/>
</dbReference>
<evidence type="ECO:0000259" key="11">
    <source>
        <dbReference type="Pfam" id="PF01488"/>
    </source>
</evidence>
<evidence type="ECO:0000256" key="8">
    <source>
        <dbReference type="RuleBase" id="RU000584"/>
    </source>
</evidence>
<keyword evidence="6 8" id="KW-0627">Porphyrin biosynthesis</keyword>